<comment type="similarity">
    <text evidence="23 24">Belongs to the arenaviridae GPC protein family.</text>
</comment>
<feature type="glycosylation site" description="N-linked (GlcNAc...) asparagine; by host" evidence="23">
    <location>
        <position position="409"/>
    </location>
</feature>
<evidence type="ECO:0000313" key="26">
    <source>
        <dbReference type="EMBL" id="AJZ76770.1"/>
    </source>
</evidence>
<dbReference type="Proteomes" id="UP000160768">
    <property type="component" value="Genome"/>
</dbReference>
<feature type="region of interest" description="HR1" evidence="23">
    <location>
        <begin position="314"/>
        <end position="382"/>
    </location>
</feature>
<feature type="disulfide bond" evidence="23">
    <location>
        <begin position="383"/>
        <end position="404"/>
    </location>
</feature>
<dbReference type="GO" id="GO:0055036">
    <property type="term" value="C:virion membrane"/>
    <property type="evidence" value="ECO:0007669"/>
    <property type="project" value="UniProtKB-SubCell"/>
</dbReference>
<keyword evidence="2 23" id="KW-1170">Fusion of virus membrane with host endosomal membrane</keyword>
<comment type="subunit">
    <molecule>Stable signal peptide</molecule>
    <text evidence="23">Interacts with glycoprotein G2. Part of the GP complex (GP-C) together with glycoprotein G1 and glycoprotein G2. The GP-complex interacts with protein Z, which interacts with ribonucleocapsid; these interactions may induce virion budding.</text>
</comment>
<comment type="function">
    <molecule>Stable signal peptide</molecule>
    <text evidence="23">Functions as a cleaved signal peptide that is retained as the third component of the GP complex (GP-C). Helps to stabilize the spike complex in its native conformation. The SSP is required for efficient glycoprotein expression, post-translational maturation cleavage of G1 and G2, glycoprotein transport to the cell surface plasma membrane, formation of infectious virus particles, and acid pH-dependent glycoprotein-mediated cell fusion.</text>
</comment>
<feature type="binding site" evidence="23">
    <location>
        <position position="474"/>
    </location>
    <ligand>
        <name>Zn(2+)</name>
        <dbReference type="ChEBI" id="CHEBI:29105"/>
        <label>2</label>
    </ligand>
</feature>
<feature type="disulfide bond" evidence="23">
    <location>
        <begin position="320"/>
        <end position="329"/>
    </location>
</feature>
<dbReference type="GO" id="GO:0019062">
    <property type="term" value="P:virion attachment to host cell"/>
    <property type="evidence" value="ECO:0007669"/>
    <property type="project" value="UniProtKB-UniRule"/>
</dbReference>
<keyword evidence="17 23" id="KW-0472">Membrane</keyword>
<evidence type="ECO:0000256" key="20">
    <source>
        <dbReference type="ARBA" id="ARBA00023184"/>
    </source>
</evidence>
<dbReference type="GO" id="GO:0016020">
    <property type="term" value="C:membrane"/>
    <property type="evidence" value="ECO:0007669"/>
    <property type="project" value="UniProtKB-UniRule"/>
</dbReference>
<keyword evidence="9 23" id="KW-1161">Viral attachment to host cell</keyword>
<keyword evidence="3 23" id="KW-1032">Host cell membrane</keyword>
<comment type="subcellular location">
    <molecule>Glycoprotein G1</molecule>
    <subcellularLocation>
        <location evidence="23">Virion membrane</location>
        <topology evidence="23">Peripheral membrane protein</topology>
    </subcellularLocation>
    <subcellularLocation>
        <location evidence="23">Host endoplasmic reticulum membrane</location>
        <topology evidence="23">Peripheral membrane protein</topology>
    </subcellularLocation>
    <subcellularLocation>
        <location evidence="23">Host Golgi apparatus membrane</location>
        <topology evidence="23">Peripheral membrane protein</topology>
    </subcellularLocation>
    <subcellularLocation>
        <location evidence="23">Host cell membrane</location>
        <topology evidence="23">Peripheral membrane protein</topology>
    </subcellularLocation>
</comment>
<comment type="domain">
    <molecule>Glycoprotein G2</molecule>
    <text evidence="23">Contains 1 fusion peptide at the N-terminus, 2 heptad repeats domains HR1 and HR2 and, at the C-terminus, a cytoplasmic domain that plays a role in ER location. Also contains a zinc-binding domain that allows SSP retention in the GPC complex by accepting a cysteine from SSP as the fourth ligand.</text>
</comment>
<feature type="glycosylation site" description="N-linked (GlcNAc...) asparagine; by host" evidence="23">
    <location>
        <position position="113"/>
    </location>
</feature>
<comment type="function">
    <molecule>Glycoprotein G1</molecule>
    <text evidence="23">Forms the virion spikes together with glycoprotein G2. The glycoprotein spike trimers are connected to the underlying matrix. Interacts with the host receptor leading to virus endocytosis.</text>
</comment>
<feature type="glycosylation site" description="N-linked (GlcNAc...) asparagine; by host" evidence="23">
    <location>
        <position position="123"/>
    </location>
</feature>
<evidence type="ECO:0000256" key="15">
    <source>
        <dbReference type="ARBA" id="ARBA00022890"/>
    </source>
</evidence>
<feature type="glycosylation site" description="N-linked (GlcNAc...) asparagine; by host" evidence="23">
    <location>
        <position position="93"/>
    </location>
</feature>
<evidence type="ECO:0000256" key="11">
    <source>
        <dbReference type="ARBA" id="ARBA00022833"/>
    </source>
</evidence>
<comment type="PTM">
    <molecule>Stable signal peptide</molecule>
    <text evidence="23">The SSP remains stably associated with the GP complex following cleavage by signal peptidase and plays crucial roles in the trafficking of GP through the secretory pathway.</text>
</comment>
<evidence type="ECO:0000256" key="1">
    <source>
        <dbReference type="ARBA" id="ARBA00022506"/>
    </source>
</evidence>
<keyword evidence="10 23" id="KW-1040">Host Golgi apparatus</keyword>
<keyword evidence="27" id="KW-1185">Reference proteome</keyword>
<evidence type="ECO:0000256" key="10">
    <source>
        <dbReference type="ARBA" id="ARBA00022812"/>
    </source>
</evidence>
<dbReference type="HAMAP" id="MF_04084">
    <property type="entry name" value="ARENA_GPC"/>
    <property type="match status" value="1"/>
</dbReference>
<feature type="disulfide bond" evidence="23">
    <location>
        <begin position="132"/>
        <end position="169"/>
    </location>
</feature>
<keyword evidence="4 23" id="KW-0945">Host-virus interaction</keyword>
<reference evidence="26 27" key="1">
    <citation type="journal article" date="2015" name="Emerg. Infect. Dis.">
        <title>Novel Arenavirus Isolates from Namaqua Rock Mice, Namibia, Southern Africa.</title>
        <authorList>
            <person name="Witkowski P.T."/>
            <person name="Kallies R."/>
            <person name="Hoveka J."/>
            <person name="Auste B."/>
            <person name="Ithete N.L."/>
            <person name="Soltys K."/>
            <person name="Szemes T."/>
            <person name="Drosten C."/>
            <person name="Preiser W."/>
            <person name="Klempa B."/>
            <person name="Mfune J.K."/>
            <person name="Kruger D.H."/>
        </authorList>
    </citation>
    <scope>NUCLEOTIDE SEQUENCE [LARGE SCALE GENOMIC DNA]</scope>
    <source>
        <strain evidence="26 27">N73 OkhMi.n4</strain>
    </source>
</reference>
<evidence type="ECO:0000256" key="21">
    <source>
        <dbReference type="ARBA" id="ARBA00023288"/>
    </source>
</evidence>
<feature type="topological domain" description="Extracellular" evidence="23">
    <location>
        <begin position="11"/>
        <end position="26"/>
    </location>
</feature>
<evidence type="ECO:0000256" key="5">
    <source>
        <dbReference type="ARBA" id="ARBA00022595"/>
    </source>
</evidence>
<evidence type="ECO:0000256" key="4">
    <source>
        <dbReference type="ARBA" id="ARBA00022581"/>
    </source>
</evidence>
<evidence type="ECO:0000256" key="2">
    <source>
        <dbReference type="ARBA" id="ARBA00022510"/>
    </source>
</evidence>
<feature type="glycosylation site" description="N-linked (GlcNAc...) asparagine; by host" evidence="23">
    <location>
        <position position="103"/>
    </location>
</feature>
<evidence type="ECO:0000256" key="14">
    <source>
        <dbReference type="ARBA" id="ARBA00022879"/>
    </source>
</evidence>
<feature type="chain" id="PRO_5023437898" description="Stable signal peptide" evidence="23">
    <location>
        <begin position="11"/>
        <end position="67"/>
    </location>
</feature>
<feature type="binding site" evidence="23">
    <location>
        <position position="66"/>
    </location>
    <ligand>
        <name>Zn(2+)</name>
        <dbReference type="ChEBI" id="CHEBI:29105"/>
        <label>1</label>
    </ligand>
</feature>
<dbReference type="InterPro" id="IPR043015">
    <property type="entry name" value="Arena_glycoprot_zinc-bd"/>
</dbReference>
<dbReference type="InterPro" id="IPR001535">
    <property type="entry name" value="Arena_glycoprot"/>
</dbReference>
<feature type="glycosylation site" description="N-linked (GlcNAc...) asparagine; by host" evidence="23">
    <location>
        <position position="243"/>
    </location>
</feature>
<dbReference type="GO" id="GO:0039654">
    <property type="term" value="P:fusion of virus membrane with host endosome membrane"/>
    <property type="evidence" value="ECO:0007669"/>
    <property type="project" value="UniProtKB-UniRule"/>
</dbReference>
<dbReference type="PIRSF" id="PIRSF004028">
    <property type="entry name" value="GPC_ArenaV"/>
    <property type="match status" value="1"/>
</dbReference>
<evidence type="ECO:0000256" key="13">
    <source>
        <dbReference type="ARBA" id="ARBA00022870"/>
    </source>
</evidence>
<keyword evidence="8 23" id="KW-0479">Metal-binding</keyword>
<keyword evidence="11 23" id="KW-0862">Zinc</keyword>
<evidence type="ECO:0000256" key="24">
    <source>
        <dbReference type="PIRNR" id="PIRNR004028"/>
    </source>
</evidence>
<evidence type="ECO:0000256" key="7">
    <source>
        <dbReference type="ARBA" id="ARBA00022707"/>
    </source>
</evidence>
<evidence type="ECO:0000313" key="27">
    <source>
        <dbReference type="Proteomes" id="UP000160768"/>
    </source>
</evidence>
<keyword evidence="22 23" id="KW-1160">Virus entry into host cell</keyword>
<feature type="binding site" evidence="23">
    <location>
        <position position="486"/>
    </location>
    <ligand>
        <name>Zn(2+)</name>
        <dbReference type="ChEBI" id="CHEBI:29105"/>
        <label>1</label>
    </ligand>
</feature>
<evidence type="ECO:0000256" key="8">
    <source>
        <dbReference type="ARBA" id="ARBA00022723"/>
    </source>
</evidence>
<evidence type="ECO:0000256" key="23">
    <source>
        <dbReference type="HAMAP-Rule" id="MF_04084"/>
    </source>
</evidence>
<keyword evidence="18 23" id="KW-1015">Disulfide bond</keyword>
<feature type="glycosylation site" description="N-linked (GlcNAc...) asparagine; by host" evidence="23">
    <location>
        <position position="384"/>
    </location>
</feature>
<dbReference type="OrthoDB" id="4838at10239"/>
<keyword evidence="7 23" id="KW-0519">Myristate</keyword>
<protein>
    <recommendedName>
        <fullName evidence="23">Pre-glycoprotein polyprotein GP complex</fullName>
        <shortName evidence="23">Pre-GP-C</shortName>
    </recommendedName>
    <component>
        <recommendedName>
            <fullName evidence="23">Stable signal peptide</fullName>
            <shortName evidence="23">SSP</shortName>
        </recommendedName>
    </component>
    <component>
        <recommendedName>
            <fullName evidence="23">Glycoprotein G1</fullName>
            <shortName evidence="23">GP1</shortName>
        </recommendedName>
    </component>
    <component>
        <recommendedName>
            <fullName evidence="23">Glycoprotein G2</fullName>
            <shortName evidence="23">GP2</shortName>
        </recommendedName>
    </component>
</protein>
<sequence>MVALSFVPIMGQIVTFFQEIPHMLEEVMNIVLITLSLIAILKGLYNFATCGLGGLIIFLLLAGRSCNGMDSSGVLYKGEYRLHNVTLNTASLNKTMPLSCSKNNTHHYIYLSNETGLEITFTNNSLLNHKHCNLSDAHKKNLYDHSLMTIITQFHLSIPNFNQYEAMSCDFNGGNITIQYNLSHSKVVDAGNHCGTVANGILYTFYRMFWSRGNIADGIDVLDEKKKLVHCMTTSFKYLIIQNVSWEDHCIMSSPTPIGPISVLNSQIRSIYLSRRLRSVFSWTLTDASGTENPGGYCLERWMLFASELKCFGNTAVAKCNLNHDSEFCDMLRLFDYNKQAIIKLKADLETTLETFRKAVNALINDQLIMRNHLRDLLGIPYCNYTKFWYLNSTKTGRHSLPKCWLVSNGSYLNVTHFSTEIEQEADNLITEMLQREYIDRQGKTPLGLMDLFMFSTSFYLISVFLHLIKIPTHRHIQGKSCPKTHRLNSKAICRCGAYNQPGLPIKWKR</sequence>
<evidence type="ECO:0000256" key="22">
    <source>
        <dbReference type="ARBA" id="ARBA00023296"/>
    </source>
</evidence>
<evidence type="ECO:0000256" key="25">
    <source>
        <dbReference type="SAM" id="Phobius"/>
    </source>
</evidence>
<keyword evidence="5 23" id="KW-1162">Viral penetration into host cytoplasm</keyword>
<feature type="glycosylation site" description="N-linked (GlcNAc...) asparagine; by host" evidence="23">
    <location>
        <position position="133"/>
    </location>
</feature>
<evidence type="ECO:0000256" key="3">
    <source>
        <dbReference type="ARBA" id="ARBA00022511"/>
    </source>
</evidence>
<feature type="glycosylation site" description="N-linked (GlcNAc...) asparagine; by host" evidence="23">
    <location>
        <position position="414"/>
    </location>
</feature>
<keyword evidence="14 23" id="KW-0261">Viral envelope protein</keyword>
<feature type="glycosylation site" description="N-linked (GlcNAc...) asparagine; by host" evidence="23">
    <location>
        <position position="392"/>
    </location>
</feature>
<evidence type="ECO:0000256" key="18">
    <source>
        <dbReference type="ARBA" id="ARBA00023157"/>
    </source>
</evidence>
<dbReference type="GO" id="GO:0044178">
    <property type="term" value="C:host cell Golgi membrane"/>
    <property type="evidence" value="ECO:0007669"/>
    <property type="project" value="UniProtKB-SubCell"/>
</dbReference>
<keyword evidence="1 23" id="KW-1168">Fusion of virus membrane with host membrane</keyword>
<feature type="binding site" evidence="23">
    <location>
        <position position="494"/>
    </location>
    <ligand>
        <name>Zn(2+)</name>
        <dbReference type="ChEBI" id="CHEBI:29105"/>
        <label>1</label>
    </ligand>
</feature>
<dbReference type="GO" id="GO:0046872">
    <property type="term" value="F:metal ion binding"/>
    <property type="evidence" value="ECO:0007669"/>
    <property type="project" value="UniProtKB-KW"/>
</dbReference>
<feature type="glycosylation site" description="N-linked (GlcNAc...) asparagine; by host" evidence="23">
    <location>
        <position position="181"/>
    </location>
</feature>
<feature type="region of interest" description="HR2" evidence="23">
    <location>
        <begin position="387"/>
        <end position="450"/>
    </location>
</feature>
<feature type="site" description="Cleavage; by host signal peptidase" evidence="23">
    <location>
        <begin position="67"/>
        <end position="68"/>
    </location>
</feature>
<organism evidence="26 27">
    <name type="scientific">Mammarenavirus okahandjaense</name>
    <dbReference type="NCBI Taxonomy" id="3052321"/>
    <lineage>
        <taxon>Viruses</taxon>
        <taxon>Riboviria</taxon>
        <taxon>Orthornavirae</taxon>
        <taxon>Negarnaviricota</taxon>
        <taxon>Polyploviricotina</taxon>
        <taxon>Bunyaviricetes</taxon>
        <taxon>Hareavirales</taxon>
        <taxon>Arenaviridae</taxon>
        <taxon>Mammarenavirus</taxon>
    </lineage>
</organism>
<keyword evidence="21 23" id="KW-0449">Lipoprotein</keyword>
<keyword evidence="12 23" id="KW-0946">Virion</keyword>
<feature type="site" description="Cleavage; by host MBTPS1" evidence="23">
    <location>
        <begin position="278"/>
        <end position="279"/>
    </location>
</feature>
<feature type="binding site" evidence="23">
    <location>
        <position position="476"/>
    </location>
    <ligand>
        <name>Zn(2+)</name>
        <dbReference type="ChEBI" id="CHEBI:29105"/>
        <label>2</label>
    </ligand>
</feature>
<evidence type="ECO:0000256" key="12">
    <source>
        <dbReference type="ARBA" id="ARBA00022844"/>
    </source>
</evidence>
<comment type="PTM">
    <molecule>Stable signal peptide</molecule>
    <text evidence="23">Myristoylation is necessary for GP2-mediated fusion activity.</text>
</comment>
<dbReference type="Gene3D" id="2.20.28.180">
    <property type="entry name" value="Arenavirus glycoprotein, zinc binding domain"/>
    <property type="match status" value="1"/>
</dbReference>
<feature type="disulfide bond" evidence="23">
    <location>
        <begin position="298"/>
        <end position="311"/>
    </location>
</feature>
<keyword evidence="6 23" id="KW-0812">Transmembrane</keyword>
<keyword evidence="15 23" id="KW-1164">Virus endocytosis by host</keyword>
<dbReference type="EMBL" id="KM272988">
    <property type="protein sequence ID" value="AJZ76770.1"/>
    <property type="molecule type" value="Genomic_RNA"/>
</dbReference>
<proteinExistence type="inferred from homology"/>
<evidence type="ECO:0000256" key="16">
    <source>
        <dbReference type="ARBA" id="ARBA00022989"/>
    </source>
</evidence>
<dbReference type="GO" id="GO:0020002">
    <property type="term" value="C:host cell plasma membrane"/>
    <property type="evidence" value="ECO:0007669"/>
    <property type="project" value="UniProtKB-SubCell"/>
</dbReference>
<comment type="subunit">
    <molecule>Glycoprotein G2</molecule>
    <text evidence="23">Homotrimer. Interacts with the stable signal peptide. In pre-fusion state, G2 homotrimers bind G1 homotrimers via ionic interactions. Part of the GP complex (GP-C) together with glycoprotein G1 and the stable signal peptide. Acidification in the endosome triggers rearrangements, which ultimately leads to a 6 helix bundle formed by the two heptad repeat domains (HR1 and HR2) in post-fusion state. The GP-complex interacts with protein Z, which interacts with ribonucleocapsid; these interactions may induce virion budding.</text>
</comment>
<keyword evidence="13 23" id="KW-1043">Host membrane</keyword>
<feature type="binding site" evidence="23">
    <location>
        <position position="482"/>
    </location>
    <ligand>
        <name>Zn(2+)</name>
        <dbReference type="ChEBI" id="CHEBI:29105"/>
        <label>2</label>
    </ligand>
</feature>
<evidence type="ECO:0000256" key="6">
    <source>
        <dbReference type="ARBA" id="ARBA00022692"/>
    </source>
</evidence>
<keyword evidence="20 23" id="KW-1038">Host endoplasmic reticulum</keyword>
<dbReference type="GO" id="GO:0044167">
    <property type="term" value="C:host cell endoplasmic reticulum membrane"/>
    <property type="evidence" value="ECO:0007669"/>
    <property type="project" value="UniProtKB-SubCell"/>
</dbReference>
<evidence type="ECO:0000256" key="17">
    <source>
        <dbReference type="ARBA" id="ARBA00023136"/>
    </source>
</evidence>
<dbReference type="Pfam" id="PF00798">
    <property type="entry name" value="Arena_glycoprot"/>
    <property type="match status" value="1"/>
</dbReference>
<feature type="topological domain" description="Cytoplasmic" evidence="23">
    <location>
        <begin position="473"/>
        <end position="510"/>
    </location>
</feature>
<feature type="chain" id="PRO_5023437896" description="Pre-glycoprotein polyprotein GP complex" evidence="23">
    <location>
        <begin position="11"/>
        <end position="510"/>
    </location>
</feature>
<dbReference type="GO" id="GO:0019065">
    <property type="term" value="P:receptor-mediated endocytosis of virus by host cell"/>
    <property type="evidence" value="ECO:0007669"/>
    <property type="project" value="UniProtKB-UniRule"/>
</dbReference>
<feature type="region of interest" description="Fusion" evidence="23">
    <location>
        <begin position="277"/>
        <end position="313"/>
    </location>
</feature>
<comment type="function">
    <molecule>Glycoprotein G2</molecule>
    <text evidence="23">Forms the virion spikes together with glycoprotein G1. The glycoprotein spike trimers are connected to the underlying matrix. Class I viral fusion protein that directs fusion of viral and host endosomal membranes, leading to delivery of the nucleocapsid into the cytoplasm. Membrane fusion is mediated by irreversible conformational changes induced by acidification.</text>
</comment>
<feature type="initiator methionine" description="Removed; by host" evidence="23">
    <location>
        <position position="10"/>
    </location>
</feature>
<comment type="PTM">
    <molecule>Pre-glycoprotein polyprotein GP complex</molecule>
    <text evidence="23">Specific enzymatic cleavages in vivo yield mature proteins. GP-C polyprotein is cleaved in the endoplasmic reticulum by the host protease MBTPS1. Only cleaved glycoprotein is incorporated into virions.</text>
</comment>
<comment type="domain">
    <molecule>Stable signal peptide</molecule>
    <text evidence="23">The N-terminus is localized at the extracellular side of the GP-C, with a part embedded in the membrane probably.</text>
</comment>
<comment type="subcellular location">
    <molecule>Glycoprotein G2</molecule>
    <subcellularLocation>
        <location evidence="23">Virion membrane</location>
        <topology evidence="23">Single-pass membrane protein</topology>
    </subcellularLocation>
    <subcellularLocation>
        <location evidence="23">Host endoplasmic reticulum membrane</location>
        <topology evidence="23">Single-pass membrane protein</topology>
    </subcellularLocation>
    <subcellularLocation>
        <location evidence="23">Host Golgi apparatus membrane</location>
        <topology evidence="23">Single-pass membrane protein</topology>
    </subcellularLocation>
    <subcellularLocation>
        <location evidence="23">Host cell membrane</location>
        <topology evidence="23">Single-pass membrane protein</topology>
    </subcellularLocation>
    <text evidence="23">Binding to the stable signal peptide masks endogenous ER localization signals in the cytoplasmic domain of G2 to ensure that only the fully assembled, tripartite GP complex is transported for virion assembly.</text>
</comment>
<dbReference type="Gene3D" id="6.10.140.1590">
    <property type="match status" value="1"/>
</dbReference>
<feature type="binding site" evidence="23">
    <location>
        <position position="496"/>
    </location>
    <ligand>
        <name>Zn(2+)</name>
        <dbReference type="ChEBI" id="CHEBI:29105"/>
        <label>1</label>
    </ligand>
</feature>
<feature type="lipid moiety-binding region" description="N-myristoyl glycine; by host" evidence="23">
    <location>
        <position position="11"/>
    </location>
</feature>
<feature type="transmembrane region" description="Helical" evidence="25">
    <location>
        <begin position="449"/>
        <end position="469"/>
    </location>
</feature>
<keyword evidence="19 23" id="KW-0325">Glycoprotein</keyword>
<accession>A0A0H3VE43</accession>
<comment type="subcellular location">
    <molecule>Stable signal peptide</molecule>
    <subcellularLocation>
        <location evidence="23">Virion membrane</location>
        <topology evidence="23">Single-pass type II membrane protein</topology>
    </subcellularLocation>
    <subcellularLocation>
        <location evidence="23">Host endoplasmic reticulum membrane</location>
        <topology evidence="23">Single-pass type II membrane protein</topology>
    </subcellularLocation>
    <subcellularLocation>
        <location evidence="23">Host Golgi apparatus membrane</location>
        <topology evidence="23">Single-pass type II membrane protein</topology>
    </subcellularLocation>
    <subcellularLocation>
        <location evidence="23">Host cell membrane</location>
        <topology evidence="23">Single-pass type II membrane protein</topology>
    </subcellularLocation>
</comment>
<feature type="topological domain" description="Cytoplasmic" evidence="23">
    <location>
        <begin position="43"/>
        <end position="67"/>
    </location>
</feature>
<dbReference type="GO" id="GO:0019031">
    <property type="term" value="C:viral envelope"/>
    <property type="evidence" value="ECO:0007669"/>
    <property type="project" value="UniProtKB-UniRule"/>
</dbReference>
<keyword evidence="16 23" id="KW-1133">Transmembrane helix</keyword>
<comment type="subunit">
    <molecule>Glycoprotein G1</molecule>
    <text evidence="23">Homotrimer; disulfide-linked. In pre-fusion state, G1 homotrimers bind G2 homotrimers via ionic interactions. Part of the GP complex (GP-C) together with glycoprotein G2 and the stable signal peptide. The GP-complex interacts with protein Z, which interacts with ribonucleocapsid; these interactions may induce virion budding.</text>
</comment>
<name>A0A0H3VE43_9VIRU</name>
<dbReference type="KEGG" id="vg:24404841"/>
<feature type="chain" id="PRO_5023437897" description="Glycoprotein G2" evidence="23">
    <location>
        <begin position="279"/>
        <end position="510"/>
    </location>
</feature>
<comment type="caution">
    <text evidence="23">Lacks conserved residue(s) required for the propagation of feature annotation.</text>
</comment>
<evidence type="ECO:0000256" key="19">
    <source>
        <dbReference type="ARBA" id="ARBA00023180"/>
    </source>
</evidence>
<evidence type="ECO:0000256" key="9">
    <source>
        <dbReference type="ARBA" id="ARBA00022804"/>
    </source>
</evidence>
<gene>
    <name evidence="23" type="primary">GPC</name>
</gene>